<evidence type="ECO:0000256" key="3">
    <source>
        <dbReference type="ARBA" id="ARBA00022553"/>
    </source>
</evidence>
<name>A0ABW1LF33_9ACTN</name>
<dbReference type="InterPro" id="IPR023213">
    <property type="entry name" value="CAT-like_dom_sf"/>
</dbReference>
<evidence type="ECO:0000259" key="4">
    <source>
        <dbReference type="PROSITE" id="PS50075"/>
    </source>
</evidence>
<dbReference type="Gene3D" id="3.30.559.30">
    <property type="entry name" value="Nonribosomal peptide synthetase, condensation domain"/>
    <property type="match status" value="1"/>
</dbReference>
<dbReference type="Pfam" id="PF00668">
    <property type="entry name" value="Condensation"/>
    <property type="match status" value="1"/>
</dbReference>
<dbReference type="Pfam" id="PF00501">
    <property type="entry name" value="AMP-binding"/>
    <property type="match status" value="1"/>
</dbReference>
<keyword evidence="3" id="KW-0597">Phosphoprotein</keyword>
<dbReference type="InterPro" id="IPR042099">
    <property type="entry name" value="ANL_N_sf"/>
</dbReference>
<reference evidence="6" key="1">
    <citation type="journal article" date="2019" name="Int. J. Syst. Evol. Microbiol.">
        <title>The Global Catalogue of Microorganisms (GCM) 10K type strain sequencing project: providing services to taxonomists for standard genome sequencing and annotation.</title>
        <authorList>
            <consortium name="The Broad Institute Genomics Platform"/>
            <consortium name="The Broad Institute Genome Sequencing Center for Infectious Disease"/>
            <person name="Wu L."/>
            <person name="Ma J."/>
        </authorList>
    </citation>
    <scope>NUCLEOTIDE SEQUENCE [LARGE SCALE GENOMIC DNA]</scope>
    <source>
        <strain evidence="6">CCUG 54522</strain>
    </source>
</reference>
<dbReference type="InterPro" id="IPR009081">
    <property type="entry name" value="PP-bd_ACP"/>
</dbReference>
<dbReference type="NCBIfam" id="TIGR01733">
    <property type="entry name" value="AA-adenyl-dom"/>
    <property type="match status" value="1"/>
</dbReference>
<dbReference type="Pfam" id="PF00550">
    <property type="entry name" value="PP-binding"/>
    <property type="match status" value="1"/>
</dbReference>
<feature type="domain" description="Carrier" evidence="4">
    <location>
        <begin position="907"/>
        <end position="982"/>
    </location>
</feature>
<dbReference type="Gene3D" id="1.10.1200.10">
    <property type="entry name" value="ACP-like"/>
    <property type="match status" value="1"/>
</dbReference>
<gene>
    <name evidence="5" type="ORF">ACFPYL_02460</name>
</gene>
<dbReference type="RefSeq" id="WP_379149976.1">
    <property type="nucleotide sequence ID" value="NZ_JBHSRJ010000001.1"/>
</dbReference>
<dbReference type="PANTHER" id="PTHR45527">
    <property type="entry name" value="NONRIBOSOMAL PEPTIDE SYNTHETASE"/>
    <property type="match status" value="1"/>
</dbReference>
<dbReference type="Pfam" id="PF00975">
    <property type="entry name" value="Thioesterase"/>
    <property type="match status" value="1"/>
</dbReference>
<protein>
    <submittedName>
        <fullName evidence="5">Amino acid adenylation domain-containing protein</fullName>
    </submittedName>
</protein>
<comment type="caution">
    <text evidence="5">The sequence shown here is derived from an EMBL/GenBank/DDBJ whole genome shotgun (WGS) entry which is preliminary data.</text>
</comment>
<dbReference type="PROSITE" id="PS00012">
    <property type="entry name" value="PHOSPHOPANTETHEINE"/>
    <property type="match status" value="1"/>
</dbReference>
<dbReference type="PANTHER" id="PTHR45527:SF1">
    <property type="entry name" value="FATTY ACID SYNTHASE"/>
    <property type="match status" value="1"/>
</dbReference>
<proteinExistence type="predicted"/>
<dbReference type="InterPro" id="IPR001031">
    <property type="entry name" value="Thioesterase"/>
</dbReference>
<accession>A0ABW1LF33</accession>
<dbReference type="CDD" id="cd05930">
    <property type="entry name" value="A_NRPS"/>
    <property type="match status" value="1"/>
</dbReference>
<dbReference type="Gene3D" id="3.40.50.12780">
    <property type="entry name" value="N-terminal domain of ligase-like"/>
    <property type="match status" value="1"/>
</dbReference>
<dbReference type="Gene3D" id="3.30.559.10">
    <property type="entry name" value="Chloramphenicol acetyltransferase-like domain"/>
    <property type="match status" value="1"/>
</dbReference>
<dbReference type="InterPro" id="IPR001242">
    <property type="entry name" value="Condensation_dom"/>
</dbReference>
<dbReference type="SUPFAM" id="SSF53474">
    <property type="entry name" value="alpha/beta-Hydrolases"/>
    <property type="match status" value="1"/>
</dbReference>
<evidence type="ECO:0000313" key="6">
    <source>
        <dbReference type="Proteomes" id="UP001596135"/>
    </source>
</evidence>
<keyword evidence="6" id="KW-1185">Reference proteome</keyword>
<organism evidence="5 6">
    <name type="scientific">Nocardioides hankookensis</name>
    <dbReference type="NCBI Taxonomy" id="443157"/>
    <lineage>
        <taxon>Bacteria</taxon>
        <taxon>Bacillati</taxon>
        <taxon>Actinomycetota</taxon>
        <taxon>Actinomycetes</taxon>
        <taxon>Propionibacteriales</taxon>
        <taxon>Nocardioidaceae</taxon>
        <taxon>Nocardioides</taxon>
    </lineage>
</organism>
<dbReference type="PROSITE" id="PS50075">
    <property type="entry name" value="CARRIER"/>
    <property type="match status" value="1"/>
</dbReference>
<dbReference type="SUPFAM" id="SSF47336">
    <property type="entry name" value="ACP-like"/>
    <property type="match status" value="1"/>
</dbReference>
<dbReference type="EMBL" id="JBHSRJ010000001">
    <property type="protein sequence ID" value="MFC6041916.1"/>
    <property type="molecule type" value="Genomic_DNA"/>
</dbReference>
<comment type="cofactor">
    <cofactor evidence="1">
        <name>pantetheine 4'-phosphate</name>
        <dbReference type="ChEBI" id="CHEBI:47942"/>
    </cofactor>
</comment>
<dbReference type="InterPro" id="IPR000873">
    <property type="entry name" value="AMP-dep_synth/lig_dom"/>
</dbReference>
<dbReference type="InterPro" id="IPR010071">
    <property type="entry name" value="AA_adenyl_dom"/>
</dbReference>
<evidence type="ECO:0000313" key="5">
    <source>
        <dbReference type="EMBL" id="MFC6041916.1"/>
    </source>
</evidence>
<dbReference type="InterPro" id="IPR045851">
    <property type="entry name" value="AMP-bd_C_sf"/>
</dbReference>
<sequence length="1268" mass="134202">MLEVQQRLVHVDRAHHGTAVNNVPIVLSTRSRPDVAALAAALRALPRRFPQLTGTVDDTGTTLGSDGVELDVELVEAPDAPDVVLRELAFRPFDLATGPLARAAVVVGGAESYVVIVLHHVVADARSVEIVLSALADHVAGIVPREVVGLEADQFGVDGSDDDSAAFWARQLDGLPAATAGPSGVAACRTVERVVEGRVRTWVLETARRLGVTPMVVVLAAWEVCLSELDEEDHVVMMPVSVRGEDADDVVGALIETLPVVSDAVAAEDFDDLVLRVWRRFVRMIGHRHVPFARLLSRPGLSGHLSRYLFSWQEAEPPVRLGGTDYASVRLERTEAIFHLALECAPTADGYLLRVESRDDGVPGEADRLVDRLVGLLDPASTASCASWRPPSAERVQRGLAWGQGAVDAVGGLTILDLVLDHATDRRDAVAVVDDLGGTTYGRLLQWAGAWRAELESQGVVAGDVVGTVAPSSAALVAVWLAAWSLGAAFVACDPAQFSRRSLEILTDADPRLVVSSGQVPPAGETPWVDLGTVPSPAEDPGTDPAAILRRPRAAEEVAYLVYTSGSTGTPKGVLVPHRAIARLIASRADVPIEPADRVAQFVSISFDVSAYEFWGALTRGATLVIPPPDTRLDAQATAAFLRAEQISCVVAATAVLNHWVGQVPGILDGVRLLIFGGERAVPEVLATIAAGEAPPPVQLNIYGPSEAATAVSHHQVTAADIACGDIPIGRPTAGADLSLLDDAGRPVPAGRAGELWVSGPAVAAGYRHPPAVSGFAPHPVDGRPAYRTGDLARWDDGVLRYLGRIDDQVKIRGMRIEPAEVEAVLRLVPGVDAATVVVLADPPALRAVYVGVVSPRAVADELRSRLPGPMVPGDIVQVPVLPVSPNGKVDRQALRRLPVAARERDASATDTERRILEIWSDLLGYRDLGYDDDFFDVGGHSLLVATLAGRLEEGFGFRPGIAALMVHRTVRAQAVLVGSGEEPAASDPSVLTLVEGSGGRTLVLIHPIGGTSGLYRTLAQGFADAVPGGHRVLGLQAPGVAGERAPIDTVEELAAHHLGELDRLGIEPPFLLGGISMGGSIAYEIGRLSVARGDAAPFVALLDTPGPGQLPTLFDDDAEMLATIFGGGDAGFADELRALPPLEMFRRVLGAMAPEHAASLSARDLEIFAEVWRAHSRALLGYRPAPAAVDVHYYKATETVPPHPPHPERPWEELLGDRLLLTRVEGNHESIIERPQVDALVRALGSDITTYQHANENEGDGGDDDGS</sequence>
<evidence type="ECO:0000256" key="1">
    <source>
        <dbReference type="ARBA" id="ARBA00001957"/>
    </source>
</evidence>
<dbReference type="PROSITE" id="PS00455">
    <property type="entry name" value="AMP_BINDING"/>
    <property type="match status" value="1"/>
</dbReference>
<keyword evidence="2" id="KW-0596">Phosphopantetheine</keyword>
<dbReference type="Gene3D" id="3.30.300.30">
    <property type="match status" value="1"/>
</dbReference>
<dbReference type="Proteomes" id="UP001596135">
    <property type="component" value="Unassembled WGS sequence"/>
</dbReference>
<dbReference type="InterPro" id="IPR020845">
    <property type="entry name" value="AMP-binding_CS"/>
</dbReference>
<dbReference type="InterPro" id="IPR006162">
    <property type="entry name" value="Ppantetheine_attach_site"/>
</dbReference>
<dbReference type="InterPro" id="IPR029058">
    <property type="entry name" value="AB_hydrolase_fold"/>
</dbReference>
<dbReference type="SUPFAM" id="SSF56801">
    <property type="entry name" value="Acetyl-CoA synthetase-like"/>
    <property type="match status" value="1"/>
</dbReference>
<dbReference type="SUPFAM" id="SSF52777">
    <property type="entry name" value="CoA-dependent acyltransferases"/>
    <property type="match status" value="2"/>
</dbReference>
<dbReference type="Gene3D" id="3.40.50.1820">
    <property type="entry name" value="alpha/beta hydrolase"/>
    <property type="match status" value="1"/>
</dbReference>
<dbReference type="InterPro" id="IPR036736">
    <property type="entry name" value="ACP-like_sf"/>
</dbReference>
<evidence type="ECO:0000256" key="2">
    <source>
        <dbReference type="ARBA" id="ARBA00022450"/>
    </source>
</evidence>